<evidence type="ECO:0000256" key="2">
    <source>
        <dbReference type="SAM" id="SignalP"/>
    </source>
</evidence>
<feature type="region of interest" description="Disordered" evidence="1">
    <location>
        <begin position="29"/>
        <end position="167"/>
    </location>
</feature>
<evidence type="ECO:0008006" key="5">
    <source>
        <dbReference type="Google" id="ProtNLM"/>
    </source>
</evidence>
<evidence type="ECO:0000256" key="1">
    <source>
        <dbReference type="SAM" id="MobiDB-lite"/>
    </source>
</evidence>
<organism evidence="3 4">
    <name type="scientific">Nitratireductor aestuarii</name>
    <dbReference type="NCBI Taxonomy" id="1735103"/>
    <lineage>
        <taxon>Bacteria</taxon>
        <taxon>Pseudomonadati</taxon>
        <taxon>Pseudomonadota</taxon>
        <taxon>Alphaproteobacteria</taxon>
        <taxon>Hyphomicrobiales</taxon>
        <taxon>Phyllobacteriaceae</taxon>
        <taxon>Nitratireductor</taxon>
    </lineage>
</organism>
<keyword evidence="4" id="KW-1185">Reference proteome</keyword>
<dbReference type="Proteomes" id="UP000636264">
    <property type="component" value="Unassembled WGS sequence"/>
</dbReference>
<dbReference type="AlphaFoldDB" id="A0A916RJZ8"/>
<dbReference type="EMBL" id="BMIF01000002">
    <property type="protein sequence ID" value="GGA58715.1"/>
    <property type="molecule type" value="Genomic_DNA"/>
</dbReference>
<reference evidence="3" key="1">
    <citation type="journal article" date="2014" name="Int. J. Syst. Evol. Microbiol.">
        <title>Complete genome sequence of Corynebacterium casei LMG S-19264T (=DSM 44701T), isolated from a smear-ripened cheese.</title>
        <authorList>
            <consortium name="US DOE Joint Genome Institute (JGI-PGF)"/>
            <person name="Walter F."/>
            <person name="Albersmeier A."/>
            <person name="Kalinowski J."/>
            <person name="Ruckert C."/>
        </authorList>
    </citation>
    <scope>NUCLEOTIDE SEQUENCE</scope>
    <source>
        <strain evidence="3">CGMCC 1.15320</strain>
    </source>
</reference>
<accession>A0A916RJZ8</accession>
<comment type="caution">
    <text evidence="3">The sequence shown here is derived from an EMBL/GenBank/DDBJ whole genome shotgun (WGS) entry which is preliminary data.</text>
</comment>
<sequence length="167" mass="16572">MSGFTRIAAISALALSMSAGFALADECVDTSTTASTNHPAATGSASGDTNAGSADANRIAKDGSRAPLEGAQTSSEQQASTDTSSGATTPNASTDSTQTAERPAGAASDSQSTDTAAADTVQKDGNNMPLQSSESDKSGADIATSQQDVEAQQEGQQTMAAKADKDC</sequence>
<feature type="compositionally biased region" description="Polar residues" evidence="1">
    <location>
        <begin position="29"/>
        <end position="52"/>
    </location>
</feature>
<gene>
    <name evidence="3" type="ORF">GCM10011385_10500</name>
</gene>
<name>A0A916RJZ8_9HYPH</name>
<keyword evidence="2" id="KW-0732">Signal</keyword>
<dbReference type="RefSeq" id="WP_188719894.1">
    <property type="nucleotide sequence ID" value="NZ_BMIF01000002.1"/>
</dbReference>
<feature type="chain" id="PRO_5037688396" description="Exopolysaccharide production protein YjbE" evidence="2">
    <location>
        <begin position="25"/>
        <end position="167"/>
    </location>
</feature>
<feature type="compositionally biased region" description="Low complexity" evidence="1">
    <location>
        <begin position="146"/>
        <end position="157"/>
    </location>
</feature>
<evidence type="ECO:0000313" key="3">
    <source>
        <dbReference type="EMBL" id="GGA58715.1"/>
    </source>
</evidence>
<evidence type="ECO:0000313" key="4">
    <source>
        <dbReference type="Proteomes" id="UP000636264"/>
    </source>
</evidence>
<feature type="compositionally biased region" description="Polar residues" evidence="1">
    <location>
        <begin position="123"/>
        <end position="133"/>
    </location>
</feature>
<feature type="signal peptide" evidence="2">
    <location>
        <begin position="1"/>
        <end position="24"/>
    </location>
</feature>
<proteinExistence type="predicted"/>
<protein>
    <recommendedName>
        <fullName evidence="5">Exopolysaccharide production protein YjbE</fullName>
    </recommendedName>
</protein>
<reference evidence="3" key="2">
    <citation type="submission" date="2020-09" db="EMBL/GenBank/DDBJ databases">
        <authorList>
            <person name="Sun Q."/>
            <person name="Zhou Y."/>
        </authorList>
    </citation>
    <scope>NUCLEOTIDE SEQUENCE</scope>
    <source>
        <strain evidence="3">CGMCC 1.15320</strain>
    </source>
</reference>
<feature type="compositionally biased region" description="Polar residues" evidence="1">
    <location>
        <begin position="71"/>
        <end position="100"/>
    </location>
</feature>
<feature type="compositionally biased region" description="Low complexity" evidence="1">
    <location>
        <begin position="104"/>
        <end position="120"/>
    </location>
</feature>